<evidence type="ECO:0000256" key="2">
    <source>
        <dbReference type="ARBA" id="ARBA00023015"/>
    </source>
</evidence>
<comment type="caution">
    <text evidence="5">The sequence shown here is derived from an EMBL/GenBank/DDBJ whole genome shotgun (WGS) entry which is preliminary data.</text>
</comment>
<dbReference type="Gene3D" id="1.10.10.10">
    <property type="entry name" value="Winged helix-like DNA-binding domain superfamily/Winged helix DNA-binding domain"/>
    <property type="match status" value="1"/>
</dbReference>
<evidence type="ECO:0000256" key="1">
    <source>
        <dbReference type="ARBA" id="ARBA00009437"/>
    </source>
</evidence>
<dbReference type="SUPFAM" id="SSF46785">
    <property type="entry name" value="Winged helix' DNA-binding domain"/>
    <property type="match status" value="1"/>
</dbReference>
<protein>
    <submittedName>
        <fullName evidence="5">LysR family transcriptional regulator</fullName>
    </submittedName>
</protein>
<evidence type="ECO:0000256" key="3">
    <source>
        <dbReference type="ARBA" id="ARBA00023163"/>
    </source>
</evidence>
<feature type="domain" description="HTH lysR-type" evidence="4">
    <location>
        <begin position="1"/>
        <end position="58"/>
    </location>
</feature>
<dbReference type="InterPro" id="IPR000847">
    <property type="entry name" value="LysR_HTH_N"/>
</dbReference>
<evidence type="ECO:0000259" key="4">
    <source>
        <dbReference type="PROSITE" id="PS50931"/>
    </source>
</evidence>
<proteinExistence type="inferred from homology"/>
<evidence type="ECO:0000313" key="5">
    <source>
        <dbReference type="EMBL" id="GAA0854613.1"/>
    </source>
</evidence>
<dbReference type="RefSeq" id="WP_343857375.1">
    <property type="nucleotide sequence ID" value="NZ_BAAAFD010000002.1"/>
</dbReference>
<dbReference type="Proteomes" id="UP001500359">
    <property type="component" value="Unassembled WGS sequence"/>
</dbReference>
<dbReference type="InterPro" id="IPR036390">
    <property type="entry name" value="WH_DNA-bd_sf"/>
</dbReference>
<name>A0ABN1LFA6_9ALTE</name>
<reference evidence="5 6" key="1">
    <citation type="journal article" date="2019" name="Int. J. Syst. Evol. Microbiol.">
        <title>The Global Catalogue of Microorganisms (GCM) 10K type strain sequencing project: providing services to taxonomists for standard genome sequencing and annotation.</title>
        <authorList>
            <consortium name="The Broad Institute Genomics Platform"/>
            <consortium name="The Broad Institute Genome Sequencing Center for Infectious Disease"/>
            <person name="Wu L."/>
            <person name="Ma J."/>
        </authorList>
    </citation>
    <scope>NUCLEOTIDE SEQUENCE [LARGE SCALE GENOMIC DNA]</scope>
    <source>
        <strain evidence="5 6">JCM 15896</strain>
    </source>
</reference>
<sequence length="279" mass="31251">MDIRFLSTFLEVANTRHFGKAADNLYLTQSAVSARIKLLEEYFDVELFVRHRNSIQLTVAGERLIPFAQQLSENLQEAKKALAKTAITTIHCACTPNAYFTPVGQAIANLGNHIHDISVRNDLANIELISRQLHDHTIDIGFTTEPLKLDNVESIKLFELPLALFGHQHEQAERQYIHIEWNQKISDAVFKSCPEFKQSTLKTSSASIGLDQLLSHPNSCAILPKNIVSGNSTLSHKVGNLVQIESTFDVSLSVFLSVMQGIPQSEIEQITNYFKQIIP</sequence>
<accession>A0ABN1LFA6</accession>
<comment type="similarity">
    <text evidence="1">Belongs to the LysR transcriptional regulatory family.</text>
</comment>
<dbReference type="InterPro" id="IPR036388">
    <property type="entry name" value="WH-like_DNA-bd_sf"/>
</dbReference>
<dbReference type="PANTHER" id="PTHR30126:SF21">
    <property type="entry name" value="TRANSCRIPTIONAL REGULATOR-RELATED"/>
    <property type="match status" value="1"/>
</dbReference>
<keyword evidence="6" id="KW-1185">Reference proteome</keyword>
<dbReference type="Pfam" id="PF00126">
    <property type="entry name" value="HTH_1"/>
    <property type="match status" value="1"/>
</dbReference>
<dbReference type="PRINTS" id="PR00039">
    <property type="entry name" value="HTHLYSR"/>
</dbReference>
<gene>
    <name evidence="5" type="ORF">GCM10009114_11120</name>
</gene>
<keyword evidence="2" id="KW-0805">Transcription regulation</keyword>
<organism evidence="5 6">
    <name type="scientific">Aliiglaciecola litoralis</name>
    <dbReference type="NCBI Taxonomy" id="582857"/>
    <lineage>
        <taxon>Bacteria</taxon>
        <taxon>Pseudomonadati</taxon>
        <taxon>Pseudomonadota</taxon>
        <taxon>Gammaproteobacteria</taxon>
        <taxon>Alteromonadales</taxon>
        <taxon>Alteromonadaceae</taxon>
        <taxon>Aliiglaciecola</taxon>
    </lineage>
</organism>
<evidence type="ECO:0000313" key="6">
    <source>
        <dbReference type="Proteomes" id="UP001500359"/>
    </source>
</evidence>
<dbReference type="PROSITE" id="PS50931">
    <property type="entry name" value="HTH_LYSR"/>
    <property type="match status" value="1"/>
</dbReference>
<dbReference type="PANTHER" id="PTHR30126">
    <property type="entry name" value="HTH-TYPE TRANSCRIPTIONAL REGULATOR"/>
    <property type="match status" value="1"/>
</dbReference>
<dbReference type="SUPFAM" id="SSF53850">
    <property type="entry name" value="Periplasmic binding protein-like II"/>
    <property type="match status" value="1"/>
</dbReference>
<keyword evidence="3" id="KW-0804">Transcription</keyword>
<dbReference type="EMBL" id="BAAAFD010000002">
    <property type="protein sequence ID" value="GAA0854613.1"/>
    <property type="molecule type" value="Genomic_DNA"/>
</dbReference>